<name>A0A840NRR0_9ACTN</name>
<dbReference type="AlphaFoldDB" id="A0A840NRR0"/>
<dbReference type="InterPro" id="IPR015424">
    <property type="entry name" value="PyrdxlP-dep_Trfase"/>
</dbReference>
<protein>
    <submittedName>
        <fullName evidence="4">Pyridoxal 5-phosphate dependent beta-lyase</fullName>
    </submittedName>
</protein>
<dbReference type="PANTHER" id="PTHR43586">
    <property type="entry name" value="CYSTEINE DESULFURASE"/>
    <property type="match status" value="1"/>
</dbReference>
<dbReference type="GO" id="GO:0016829">
    <property type="term" value="F:lyase activity"/>
    <property type="evidence" value="ECO:0007669"/>
    <property type="project" value="UniProtKB-KW"/>
</dbReference>
<dbReference type="RefSeq" id="WP_185048168.1">
    <property type="nucleotide sequence ID" value="NZ_BAABIX010000023.1"/>
</dbReference>
<comment type="cofactor">
    <cofactor evidence="1">
        <name>pyridoxal 5'-phosphate</name>
        <dbReference type="ChEBI" id="CHEBI:597326"/>
    </cofactor>
</comment>
<proteinExistence type="predicted"/>
<gene>
    <name evidence="4" type="ORF">HNP84_001030</name>
</gene>
<dbReference type="EMBL" id="JACHGN010000002">
    <property type="protein sequence ID" value="MBB5131324.1"/>
    <property type="molecule type" value="Genomic_DNA"/>
</dbReference>
<dbReference type="Gene3D" id="3.90.1150.10">
    <property type="entry name" value="Aspartate Aminotransferase, domain 1"/>
    <property type="match status" value="1"/>
</dbReference>
<evidence type="ECO:0000256" key="1">
    <source>
        <dbReference type="ARBA" id="ARBA00001933"/>
    </source>
</evidence>
<dbReference type="PANTHER" id="PTHR43586:SF8">
    <property type="entry name" value="CYSTEINE DESULFURASE 1, CHLOROPLASTIC"/>
    <property type="match status" value="1"/>
</dbReference>
<dbReference type="SUPFAM" id="SSF53383">
    <property type="entry name" value="PLP-dependent transferases"/>
    <property type="match status" value="1"/>
</dbReference>
<organism evidence="4 5">
    <name type="scientific">Thermocatellispora tengchongensis</name>
    <dbReference type="NCBI Taxonomy" id="1073253"/>
    <lineage>
        <taxon>Bacteria</taxon>
        <taxon>Bacillati</taxon>
        <taxon>Actinomycetota</taxon>
        <taxon>Actinomycetes</taxon>
        <taxon>Streptosporangiales</taxon>
        <taxon>Streptosporangiaceae</taxon>
        <taxon>Thermocatellispora</taxon>
    </lineage>
</organism>
<dbReference type="InterPro" id="IPR015421">
    <property type="entry name" value="PyrdxlP-dep_Trfase_major"/>
</dbReference>
<evidence type="ECO:0000313" key="5">
    <source>
        <dbReference type="Proteomes" id="UP000578449"/>
    </source>
</evidence>
<evidence type="ECO:0000259" key="3">
    <source>
        <dbReference type="Pfam" id="PF00266"/>
    </source>
</evidence>
<evidence type="ECO:0000256" key="2">
    <source>
        <dbReference type="ARBA" id="ARBA00022898"/>
    </source>
</evidence>
<keyword evidence="2" id="KW-0663">Pyridoxal phosphate</keyword>
<comment type="caution">
    <text evidence="4">The sequence shown here is derived from an EMBL/GenBank/DDBJ whole genome shotgun (WGS) entry which is preliminary data.</text>
</comment>
<dbReference type="Proteomes" id="UP000578449">
    <property type="component" value="Unassembled WGS sequence"/>
</dbReference>
<keyword evidence="4" id="KW-0456">Lyase</keyword>
<sequence length="389" mass="39956">MRFLDTAGCSVPSDRVVRAMTDHLRHEQEVGGYAAAPDLTPARAALLALVGHGPPADAPGVAFLESGTAAMGALLGGWRLPAGSVVGVTRGEYASTLMLLRHLARARGWRLAEIPVDGHARLDLDGLGAMLGRLDLVVLSHIASHRGVVQPVAEVGRLCRAAGVPCVLDVCQSLGHVPVGDAGATAYVGTSRKWLGGPRGVGFLIMPGPADAEMQAAVPALGGYTWPPDDDAGSRRAALLSADPVPLAGAARYETSETAVAARAGFQVAVLDHLRLGPEAVHARLAGLGAMARNILDGAGGWRAGEPPDEPSALVTLLPPPDTPDPEAAVEEARARAAEASLRIASVPVARAPADLATPVLRVSPPLGATEDDLRALARVLAARSHAVR</sequence>
<dbReference type="InterPro" id="IPR015422">
    <property type="entry name" value="PyrdxlP-dep_Trfase_small"/>
</dbReference>
<accession>A0A840NRR0</accession>
<keyword evidence="5" id="KW-1185">Reference proteome</keyword>
<dbReference type="Gene3D" id="3.40.640.10">
    <property type="entry name" value="Type I PLP-dependent aspartate aminotransferase-like (Major domain)"/>
    <property type="match status" value="1"/>
</dbReference>
<reference evidence="4 5" key="1">
    <citation type="submission" date="2020-08" db="EMBL/GenBank/DDBJ databases">
        <title>Genomic Encyclopedia of Type Strains, Phase IV (KMG-IV): sequencing the most valuable type-strain genomes for metagenomic binning, comparative biology and taxonomic classification.</title>
        <authorList>
            <person name="Goeker M."/>
        </authorList>
    </citation>
    <scope>NUCLEOTIDE SEQUENCE [LARGE SCALE GENOMIC DNA]</scope>
    <source>
        <strain evidence="4 5">DSM 45615</strain>
    </source>
</reference>
<feature type="domain" description="Aminotransferase class V" evidence="3">
    <location>
        <begin position="3"/>
        <end position="215"/>
    </location>
</feature>
<dbReference type="Pfam" id="PF00266">
    <property type="entry name" value="Aminotran_5"/>
    <property type="match status" value="1"/>
</dbReference>
<dbReference type="InterPro" id="IPR000192">
    <property type="entry name" value="Aminotrans_V_dom"/>
</dbReference>
<evidence type="ECO:0000313" key="4">
    <source>
        <dbReference type="EMBL" id="MBB5131324.1"/>
    </source>
</evidence>